<gene>
    <name evidence="2" type="ORF">EVA_12840</name>
</gene>
<comment type="caution">
    <text evidence="2">The sequence shown here is derived from an EMBL/GenBank/DDBJ whole genome shotgun (WGS) entry which is preliminary data.</text>
</comment>
<proteinExistence type="predicted"/>
<dbReference type="AlphaFoldDB" id="J9GBD1"/>
<accession>J9GBD1</accession>
<evidence type="ECO:0000256" key="1">
    <source>
        <dbReference type="SAM" id="MobiDB-lite"/>
    </source>
</evidence>
<feature type="non-terminal residue" evidence="2">
    <location>
        <position position="71"/>
    </location>
</feature>
<reference evidence="2" key="1">
    <citation type="journal article" date="2012" name="PLoS ONE">
        <title>Gene sets for utilization of primary and secondary nutrition supplies in the distal gut of endangered iberian lynx.</title>
        <authorList>
            <person name="Alcaide M."/>
            <person name="Messina E."/>
            <person name="Richter M."/>
            <person name="Bargiela R."/>
            <person name="Peplies J."/>
            <person name="Huws S.A."/>
            <person name="Newbold C.J."/>
            <person name="Golyshin P.N."/>
            <person name="Simon M.A."/>
            <person name="Lopez G."/>
            <person name="Yakimov M.M."/>
            <person name="Ferrer M."/>
        </authorList>
    </citation>
    <scope>NUCLEOTIDE SEQUENCE</scope>
</reference>
<name>J9GBD1_9ZZZZ</name>
<sequence length="71" mass="7953">MYKEKPTRLTQPYGSYSAGNKGDHGSYGGSQTWSPNTTMRKYGCGVVAATDFLLYTGLYQTENEPDQRDYV</sequence>
<evidence type="ECO:0000313" key="2">
    <source>
        <dbReference type="EMBL" id="EJW99052.1"/>
    </source>
</evidence>
<organism evidence="2">
    <name type="scientific">gut metagenome</name>
    <dbReference type="NCBI Taxonomy" id="749906"/>
    <lineage>
        <taxon>unclassified sequences</taxon>
        <taxon>metagenomes</taxon>
        <taxon>organismal metagenomes</taxon>
    </lineage>
</organism>
<feature type="region of interest" description="Disordered" evidence="1">
    <location>
        <begin position="1"/>
        <end position="32"/>
    </location>
</feature>
<dbReference type="EMBL" id="AMCI01003982">
    <property type="protein sequence ID" value="EJW99052.1"/>
    <property type="molecule type" value="Genomic_DNA"/>
</dbReference>
<feature type="compositionally biased region" description="Polar residues" evidence="1">
    <location>
        <begin position="8"/>
        <end position="18"/>
    </location>
</feature>
<protein>
    <submittedName>
        <fullName evidence="2">Uncharacterized protein</fullName>
    </submittedName>
</protein>